<name>A0A7T4UPV6_9GAMM</name>
<feature type="domain" description="Transcriptional regulator SutA RNAP-binding" evidence="2">
    <location>
        <begin position="27"/>
        <end position="58"/>
    </location>
</feature>
<reference evidence="3 4" key="1">
    <citation type="submission" date="2020-12" db="EMBL/GenBank/DDBJ databases">
        <authorList>
            <person name="Shan Y."/>
        </authorList>
    </citation>
    <scope>NUCLEOTIDE SEQUENCE [LARGE SCALE GENOMIC DNA]</scope>
    <source>
        <strain evidence="4">csc3.9</strain>
    </source>
</reference>
<proteinExistence type="predicted"/>
<dbReference type="InterPro" id="IPR049191">
    <property type="entry name" value="SutA_RBD"/>
</dbReference>
<evidence type="ECO:0000313" key="4">
    <source>
        <dbReference type="Proteomes" id="UP000596063"/>
    </source>
</evidence>
<accession>A0A7T4UPV6</accession>
<sequence>MATRSRQTGSGGGNKKQAYQGALEALTSHDRMRDKLASDVEAFLAKGGQITHLEPHMRSGLTDSDQDSY</sequence>
<evidence type="ECO:0000259" key="2">
    <source>
        <dbReference type="Pfam" id="PF20661"/>
    </source>
</evidence>
<feature type="region of interest" description="Disordered" evidence="1">
    <location>
        <begin position="1"/>
        <end position="26"/>
    </location>
</feature>
<evidence type="ECO:0000256" key="1">
    <source>
        <dbReference type="SAM" id="MobiDB-lite"/>
    </source>
</evidence>
<dbReference type="Proteomes" id="UP000596063">
    <property type="component" value="Chromosome"/>
</dbReference>
<dbReference type="RefSeq" id="WP_198569564.1">
    <property type="nucleotide sequence ID" value="NZ_CP066167.1"/>
</dbReference>
<feature type="region of interest" description="Disordered" evidence="1">
    <location>
        <begin position="50"/>
        <end position="69"/>
    </location>
</feature>
<keyword evidence="4" id="KW-1185">Reference proteome</keyword>
<dbReference type="AlphaFoldDB" id="A0A7T4UPV6"/>
<protein>
    <recommendedName>
        <fullName evidence="2">Transcriptional regulator SutA RNAP-binding domain-containing protein</fullName>
    </recommendedName>
</protein>
<dbReference type="EMBL" id="CP066167">
    <property type="protein sequence ID" value="QQD18066.1"/>
    <property type="molecule type" value="Genomic_DNA"/>
</dbReference>
<dbReference type="Pfam" id="PF20661">
    <property type="entry name" value="SutA-RBD"/>
    <property type="match status" value="1"/>
</dbReference>
<organism evidence="3 4">
    <name type="scientific">Spongiibacter nanhainus</name>
    <dbReference type="NCBI Taxonomy" id="2794344"/>
    <lineage>
        <taxon>Bacteria</taxon>
        <taxon>Pseudomonadati</taxon>
        <taxon>Pseudomonadota</taxon>
        <taxon>Gammaproteobacteria</taxon>
        <taxon>Cellvibrionales</taxon>
        <taxon>Spongiibacteraceae</taxon>
        <taxon>Spongiibacter</taxon>
    </lineage>
</organism>
<evidence type="ECO:0000313" key="3">
    <source>
        <dbReference type="EMBL" id="QQD18066.1"/>
    </source>
</evidence>
<gene>
    <name evidence="3" type="ORF">I6N98_17270</name>
</gene>
<dbReference type="KEGG" id="snan:I6N98_17270"/>